<dbReference type="PANTHER" id="PTHR30055:SF234">
    <property type="entry name" value="HTH-TYPE TRANSCRIPTIONAL REGULATOR BETI"/>
    <property type="match status" value="1"/>
</dbReference>
<keyword evidence="3" id="KW-0804">Transcription</keyword>
<dbReference type="InterPro" id="IPR049445">
    <property type="entry name" value="TetR_SbtR-like_C"/>
</dbReference>
<dbReference type="InterPro" id="IPR009057">
    <property type="entry name" value="Homeodomain-like_sf"/>
</dbReference>
<dbReference type="OrthoDB" id="9795011at2"/>
<dbReference type="RefSeq" id="WP_142709950.1">
    <property type="nucleotide sequence ID" value="NZ_VIRS01000063.1"/>
</dbReference>
<proteinExistence type="predicted"/>
<dbReference type="Proteomes" id="UP000317982">
    <property type="component" value="Unassembled WGS sequence"/>
</dbReference>
<protein>
    <submittedName>
        <fullName evidence="7">TetR/AcrR family transcriptional regulator</fullName>
    </submittedName>
</protein>
<comment type="caution">
    <text evidence="7">The sequence shown here is derived from an EMBL/GenBank/DDBJ whole genome shotgun (WGS) entry which is preliminary data.</text>
</comment>
<dbReference type="Pfam" id="PF00440">
    <property type="entry name" value="TetR_N"/>
    <property type="match status" value="1"/>
</dbReference>
<feature type="non-terminal residue" evidence="7">
    <location>
        <position position="1"/>
    </location>
</feature>
<gene>
    <name evidence="7" type="ORF">FL583_38965</name>
</gene>
<feature type="domain" description="HTH tetR-type" evidence="6">
    <location>
        <begin position="20"/>
        <end position="78"/>
    </location>
</feature>
<feature type="DNA-binding region" description="H-T-H motif" evidence="4">
    <location>
        <begin position="41"/>
        <end position="60"/>
    </location>
</feature>
<dbReference type="InterPro" id="IPR050109">
    <property type="entry name" value="HTH-type_TetR-like_transc_reg"/>
</dbReference>
<evidence type="ECO:0000256" key="2">
    <source>
        <dbReference type="ARBA" id="ARBA00023125"/>
    </source>
</evidence>
<evidence type="ECO:0000313" key="7">
    <source>
        <dbReference type="EMBL" id="TQS39620.1"/>
    </source>
</evidence>
<evidence type="ECO:0000256" key="4">
    <source>
        <dbReference type="PROSITE-ProRule" id="PRU00335"/>
    </source>
</evidence>
<feature type="compositionally biased region" description="Low complexity" evidence="5">
    <location>
        <begin position="1"/>
        <end position="17"/>
    </location>
</feature>
<name>A0A545AED2_9ACTN</name>
<evidence type="ECO:0000256" key="1">
    <source>
        <dbReference type="ARBA" id="ARBA00023015"/>
    </source>
</evidence>
<accession>A0A545AED2</accession>
<dbReference type="InterPro" id="IPR001647">
    <property type="entry name" value="HTH_TetR"/>
</dbReference>
<reference evidence="7 8" key="1">
    <citation type="submission" date="2019-07" db="EMBL/GenBank/DDBJ databases">
        <title>Cryptosporangium phraense sp. nov., isolated from plant litter.</title>
        <authorList>
            <person name="Suriyachadkun C."/>
        </authorList>
    </citation>
    <scope>NUCLEOTIDE SEQUENCE [LARGE SCALE GENOMIC DNA]</scope>
    <source>
        <strain evidence="7 8">A-T 5661</strain>
    </source>
</reference>
<dbReference type="SUPFAM" id="SSF46689">
    <property type="entry name" value="Homeodomain-like"/>
    <property type="match status" value="1"/>
</dbReference>
<evidence type="ECO:0000313" key="8">
    <source>
        <dbReference type="Proteomes" id="UP000317982"/>
    </source>
</evidence>
<dbReference type="Pfam" id="PF21597">
    <property type="entry name" value="TetR_C_43"/>
    <property type="match status" value="1"/>
</dbReference>
<dbReference type="InterPro" id="IPR036271">
    <property type="entry name" value="Tet_transcr_reg_TetR-rel_C_sf"/>
</dbReference>
<evidence type="ECO:0000256" key="3">
    <source>
        <dbReference type="ARBA" id="ARBA00023163"/>
    </source>
</evidence>
<keyword evidence="2 4" id="KW-0238">DNA-binding</keyword>
<keyword evidence="8" id="KW-1185">Reference proteome</keyword>
<dbReference type="GO" id="GO:0000976">
    <property type="term" value="F:transcription cis-regulatory region binding"/>
    <property type="evidence" value="ECO:0007669"/>
    <property type="project" value="TreeGrafter"/>
</dbReference>
<dbReference type="PANTHER" id="PTHR30055">
    <property type="entry name" value="HTH-TYPE TRANSCRIPTIONAL REGULATOR RUTR"/>
    <property type="match status" value="1"/>
</dbReference>
<dbReference type="InParanoid" id="A0A545AED2"/>
<dbReference type="GO" id="GO:0003700">
    <property type="term" value="F:DNA-binding transcription factor activity"/>
    <property type="evidence" value="ECO:0007669"/>
    <property type="project" value="TreeGrafter"/>
</dbReference>
<keyword evidence="1" id="KW-0805">Transcription regulation</keyword>
<dbReference type="PROSITE" id="PS50977">
    <property type="entry name" value="HTH_TETR_2"/>
    <property type="match status" value="1"/>
</dbReference>
<evidence type="ECO:0000256" key="5">
    <source>
        <dbReference type="SAM" id="MobiDB-lite"/>
    </source>
</evidence>
<dbReference type="Gene3D" id="1.10.357.10">
    <property type="entry name" value="Tetracycline Repressor, domain 2"/>
    <property type="match status" value="1"/>
</dbReference>
<evidence type="ECO:0000259" key="6">
    <source>
        <dbReference type="PROSITE" id="PS50977"/>
    </source>
</evidence>
<feature type="region of interest" description="Disordered" evidence="5">
    <location>
        <begin position="1"/>
        <end position="22"/>
    </location>
</feature>
<dbReference type="AlphaFoldDB" id="A0A545AED2"/>
<dbReference type="SUPFAM" id="SSF48498">
    <property type="entry name" value="Tetracyclin repressor-like, C-terminal domain"/>
    <property type="match status" value="1"/>
</dbReference>
<organism evidence="7 8">
    <name type="scientific">Cryptosporangium phraense</name>
    <dbReference type="NCBI Taxonomy" id="2593070"/>
    <lineage>
        <taxon>Bacteria</taxon>
        <taxon>Bacillati</taxon>
        <taxon>Actinomycetota</taxon>
        <taxon>Actinomycetes</taxon>
        <taxon>Cryptosporangiales</taxon>
        <taxon>Cryptosporangiaceae</taxon>
        <taxon>Cryptosporangium</taxon>
    </lineage>
</organism>
<sequence>AARSASARAGRGPSARADAAENRERLIDAAKRLLRPGAKTSARELAREAGLSPATLYRHFPTRDDLVTAAYTDQARACENAVRRAVTDPDPARGLRTYVRHTITVQAEHPGFVAAYRAAAPAPDPLFRRDLASLVGRARRAGVVRPDLVPSDVLLALAAGTGVRATTRAERLTRATRLTDLVLTGLGLLPTA</sequence>
<dbReference type="EMBL" id="VIRS01000063">
    <property type="protein sequence ID" value="TQS39620.1"/>
    <property type="molecule type" value="Genomic_DNA"/>
</dbReference>